<dbReference type="Proteomes" id="UP001177670">
    <property type="component" value="Unassembled WGS sequence"/>
</dbReference>
<accession>A0AA40KUM1</accession>
<feature type="transmembrane region" description="Helical" evidence="1">
    <location>
        <begin position="128"/>
        <end position="148"/>
    </location>
</feature>
<sequence length="275" mass="32506">MDSYGESARIITILNHIAALRNFIDPRKNQFKFVCSWTWNIFLILMIAVVQFRADLYSLQKMPFNIERITYIFQYVTHAFGYTSTVIIGLYQSKNALRLMEQIDRVDENLKNLGIQIDYRHLFRHVKIVGLFWLLNAIIILGIFITWIPTSASLQRFEVGEPDVQRSNINIYVHDAGVHQYIDLLDIYGSPEKNQCRRNVGSSIDILVRRCRWYFENRRNELRLRICDETGEQDNRPHPFVSSVSRKRRIKRRVFVLHINISGDHDTIESELDKE</sequence>
<evidence type="ECO:0008006" key="4">
    <source>
        <dbReference type="Google" id="ProtNLM"/>
    </source>
</evidence>
<reference evidence="2" key="1">
    <citation type="submission" date="2021-10" db="EMBL/GenBank/DDBJ databases">
        <title>Melipona bicolor Genome sequencing and assembly.</title>
        <authorList>
            <person name="Araujo N.S."/>
            <person name="Arias M.C."/>
        </authorList>
    </citation>
    <scope>NUCLEOTIDE SEQUENCE</scope>
    <source>
        <strain evidence="2">USP_2M_L1-L4_2017</strain>
        <tissue evidence="2">Whole body</tissue>
    </source>
</reference>
<organism evidence="2 3">
    <name type="scientific">Melipona bicolor</name>
    <dbReference type="NCBI Taxonomy" id="60889"/>
    <lineage>
        <taxon>Eukaryota</taxon>
        <taxon>Metazoa</taxon>
        <taxon>Ecdysozoa</taxon>
        <taxon>Arthropoda</taxon>
        <taxon>Hexapoda</taxon>
        <taxon>Insecta</taxon>
        <taxon>Pterygota</taxon>
        <taxon>Neoptera</taxon>
        <taxon>Endopterygota</taxon>
        <taxon>Hymenoptera</taxon>
        <taxon>Apocrita</taxon>
        <taxon>Aculeata</taxon>
        <taxon>Apoidea</taxon>
        <taxon>Anthophila</taxon>
        <taxon>Apidae</taxon>
        <taxon>Melipona</taxon>
    </lineage>
</organism>
<evidence type="ECO:0000313" key="2">
    <source>
        <dbReference type="EMBL" id="KAK1133340.1"/>
    </source>
</evidence>
<name>A0AA40KUM1_9HYME</name>
<comment type="caution">
    <text evidence="2">The sequence shown here is derived from an EMBL/GenBank/DDBJ whole genome shotgun (WGS) entry which is preliminary data.</text>
</comment>
<feature type="transmembrane region" description="Helical" evidence="1">
    <location>
        <begin position="31"/>
        <end position="52"/>
    </location>
</feature>
<keyword evidence="1" id="KW-0812">Transmembrane</keyword>
<evidence type="ECO:0000313" key="3">
    <source>
        <dbReference type="Proteomes" id="UP001177670"/>
    </source>
</evidence>
<keyword evidence="1" id="KW-1133">Transmembrane helix</keyword>
<keyword evidence="3" id="KW-1185">Reference proteome</keyword>
<dbReference type="EMBL" id="JAHYIQ010000003">
    <property type="protein sequence ID" value="KAK1133340.1"/>
    <property type="molecule type" value="Genomic_DNA"/>
</dbReference>
<keyword evidence="1" id="KW-0472">Membrane</keyword>
<feature type="transmembrane region" description="Helical" evidence="1">
    <location>
        <begin position="72"/>
        <end position="91"/>
    </location>
</feature>
<proteinExistence type="predicted"/>
<protein>
    <recommendedName>
        <fullName evidence="4">Gustatory receptor</fullName>
    </recommendedName>
</protein>
<evidence type="ECO:0000256" key="1">
    <source>
        <dbReference type="SAM" id="Phobius"/>
    </source>
</evidence>
<dbReference type="AlphaFoldDB" id="A0AA40KUM1"/>
<gene>
    <name evidence="2" type="ORF">K0M31_011155</name>
</gene>